<evidence type="ECO:0000313" key="3">
    <source>
        <dbReference type="Proteomes" id="UP000472372"/>
    </source>
</evidence>
<evidence type="ECO:0000256" key="1">
    <source>
        <dbReference type="ARBA" id="ARBA00010617"/>
    </source>
</evidence>
<comment type="similarity">
    <text evidence="1">Belongs to the cytochrome P450 family.</text>
</comment>
<dbReference type="AlphaFoldDB" id="A0A6S6WGM7"/>
<dbReference type="InterPro" id="IPR001128">
    <property type="entry name" value="Cyt_P450"/>
</dbReference>
<dbReference type="Gene3D" id="1.10.630.10">
    <property type="entry name" value="Cytochrome P450"/>
    <property type="match status" value="1"/>
</dbReference>
<evidence type="ECO:0000313" key="2">
    <source>
        <dbReference type="EMBL" id="CAE7203077.1"/>
    </source>
</evidence>
<gene>
    <name evidence="2" type="ORF">PTTW11_09173</name>
</gene>
<dbReference type="GO" id="GO:0005506">
    <property type="term" value="F:iron ion binding"/>
    <property type="evidence" value="ECO:0007669"/>
    <property type="project" value="InterPro"/>
</dbReference>
<protein>
    <submittedName>
        <fullName evidence="2">CypX</fullName>
    </submittedName>
</protein>
<dbReference type="Pfam" id="PF00067">
    <property type="entry name" value="p450"/>
    <property type="match status" value="1"/>
</dbReference>
<dbReference type="Proteomes" id="UP000472372">
    <property type="component" value="Chromosome 8"/>
</dbReference>
<accession>A0A6S6WGM7</accession>
<dbReference type="SUPFAM" id="SSF48264">
    <property type="entry name" value="Cytochrome P450"/>
    <property type="match status" value="1"/>
</dbReference>
<dbReference type="EMBL" id="HG992984">
    <property type="protein sequence ID" value="CAE7203077.1"/>
    <property type="molecule type" value="Genomic_DNA"/>
</dbReference>
<dbReference type="InterPro" id="IPR050121">
    <property type="entry name" value="Cytochrome_P450_monoxygenase"/>
</dbReference>
<proteinExistence type="inferred from homology"/>
<dbReference type="GO" id="GO:0020037">
    <property type="term" value="F:heme binding"/>
    <property type="evidence" value="ECO:0007669"/>
    <property type="project" value="InterPro"/>
</dbReference>
<dbReference type="PANTHER" id="PTHR24305">
    <property type="entry name" value="CYTOCHROME P450"/>
    <property type="match status" value="1"/>
</dbReference>
<dbReference type="GO" id="GO:0004497">
    <property type="term" value="F:monooxygenase activity"/>
    <property type="evidence" value="ECO:0007669"/>
    <property type="project" value="InterPro"/>
</dbReference>
<dbReference type="PANTHER" id="PTHR24305:SF166">
    <property type="entry name" value="CYTOCHROME P450 12A4, MITOCHONDRIAL-RELATED"/>
    <property type="match status" value="1"/>
</dbReference>
<dbReference type="GO" id="GO:0016705">
    <property type="term" value="F:oxidoreductase activity, acting on paired donors, with incorporation or reduction of molecular oxygen"/>
    <property type="evidence" value="ECO:0007669"/>
    <property type="project" value="InterPro"/>
</dbReference>
<name>A0A6S6WGM7_9PLEO</name>
<sequence length="229" mass="25759">MNDSEAVDKVFGREDLDTSPTSIRALRVGGHDWTFTYPQHPIVPQRCHPVMIATRTRNLGYRHDIFVTNTEAMSWTKPELGAEMASQALAVTETISSALVFIYYELAKSQETQREVYKEVLAHDGYEELDSLKLLEACIEKGLKFRPLVTLTGSRMVPAGGMDVFGYYLAEGTVITTQSLSMSRQRPDPFPDFDNSTYYADLMKRTALRNGVILSHPVSTLIAAQEKTW</sequence>
<dbReference type="InterPro" id="IPR036396">
    <property type="entry name" value="Cyt_P450_sf"/>
</dbReference>
<reference evidence="2" key="1">
    <citation type="submission" date="2021-02" db="EMBL/GenBank/DDBJ databases">
        <authorList>
            <person name="Syme A R."/>
            <person name="Syme A R."/>
            <person name="Moolhuijzen P."/>
        </authorList>
    </citation>
    <scope>NUCLEOTIDE SEQUENCE</scope>
    <source>
        <strain evidence="2">W1-1</strain>
    </source>
</reference>
<organism evidence="2 3">
    <name type="scientific">Pyrenophora teres f. teres</name>
    <dbReference type="NCBI Taxonomy" id="97479"/>
    <lineage>
        <taxon>Eukaryota</taxon>
        <taxon>Fungi</taxon>
        <taxon>Dikarya</taxon>
        <taxon>Ascomycota</taxon>
        <taxon>Pezizomycotina</taxon>
        <taxon>Dothideomycetes</taxon>
        <taxon>Pleosporomycetidae</taxon>
        <taxon>Pleosporales</taxon>
        <taxon>Pleosporineae</taxon>
        <taxon>Pleosporaceae</taxon>
        <taxon>Pyrenophora</taxon>
    </lineage>
</organism>